<evidence type="ECO:0000259" key="2">
    <source>
        <dbReference type="Pfam" id="PF25289"/>
    </source>
</evidence>
<feature type="compositionally biased region" description="Polar residues" evidence="1">
    <location>
        <begin position="73"/>
        <end position="85"/>
    </location>
</feature>
<feature type="region of interest" description="Disordered" evidence="1">
    <location>
        <begin position="349"/>
        <end position="376"/>
    </location>
</feature>
<sequence>MNGFGQPPLSPSPAASASASMAHSNATHLNISSSSTPKPVAAVAPSFSSNAAYSYNSGANGAPLSNKAVPLPSSRTPPLDTTSITGKRKRADSSPVKEAQHLSGTVSAAHRQQLLSDFRKNFLLKLTDHDVGISLLDKPISPDSSSHEAKKSKVLPSGLETIRQRANSNTVYTSLPLILKDVNAVVNEALERLRASTRIAPEDEMKDDDGVAIKNGTNDWAARIQTFKQVASDLISQAAAQHPYLNTSEEEKTAGSDANEKHVDASTSSKFKYAIALRNNISGNRMYSLVNPPTSATSGARATSSGDMEVDRASDEQALAALDLHPHAQVFKIYQASTSSATKKPLTIKDLLPHHAKAQSPRREKKMSERRQAPKGLDTADWLLHDPFMTFAPSCDEAGAFVSDSRKNSHWYSAYGEVALQAARAYARGENKDDEAEFKKLAETYEPIPIDPALFESESESDRALREISDVLIELRTKQITRTSKQTQSAPPKIEAAETELFQKAMDKLTGLLGKLDPDSYDLLDAILESTPNSSSNLPTLNFPTRGSLPNPEKAPAPAPAPVQTPGPQFTTTRVSYTGYANDGTYPPTTRVASARPPPQNQYARPSGYSQPHYPPQTPVNRQPYAHNASYYTPQPQYSQPRPSAPATPQYPAGNYTNSPFSRSPAGAVPRIAAAGGQQVYIHSAGSFSHAKLPATSPRALVKAQCRFRPVVGCRWCHSTSKLRNPAHLPVKAIRIPQVTTIRLRNKPNSIS</sequence>
<feature type="compositionally biased region" description="Polar residues" evidence="1">
    <location>
        <begin position="630"/>
        <end position="642"/>
    </location>
</feature>
<keyword evidence="4" id="KW-1185">Reference proteome</keyword>
<feature type="region of interest" description="Disordered" evidence="1">
    <location>
        <begin position="66"/>
        <end position="107"/>
    </location>
</feature>
<evidence type="ECO:0000313" key="3">
    <source>
        <dbReference type="EMBL" id="EWC45504.1"/>
    </source>
</evidence>
<feature type="compositionally biased region" description="Polar residues" evidence="1">
    <location>
        <begin position="530"/>
        <end position="545"/>
    </location>
</feature>
<feature type="compositionally biased region" description="Low complexity" evidence="1">
    <location>
        <begin position="12"/>
        <end position="26"/>
    </location>
</feature>
<dbReference type="Proteomes" id="UP000024837">
    <property type="component" value="Unassembled WGS sequence"/>
</dbReference>
<dbReference type="OrthoDB" id="5354458at2759"/>
<dbReference type="Pfam" id="PF25289">
    <property type="entry name" value="DUF7877"/>
    <property type="match status" value="1"/>
</dbReference>
<evidence type="ECO:0000313" key="4">
    <source>
        <dbReference type="Proteomes" id="UP000024837"/>
    </source>
</evidence>
<feature type="region of interest" description="Disordered" evidence="1">
    <location>
        <begin position="530"/>
        <end position="663"/>
    </location>
</feature>
<feature type="compositionally biased region" description="Low complexity" evidence="1">
    <location>
        <begin position="294"/>
        <end position="306"/>
    </location>
</feature>
<proteinExistence type="predicted"/>
<name>W7HQT8_9PEZI</name>
<accession>W7HQT8</accession>
<feature type="compositionally biased region" description="Polar residues" evidence="1">
    <location>
        <begin position="27"/>
        <end position="37"/>
    </location>
</feature>
<organism evidence="3 4">
    <name type="scientific">Drechslerella stenobrocha 248</name>
    <dbReference type="NCBI Taxonomy" id="1043628"/>
    <lineage>
        <taxon>Eukaryota</taxon>
        <taxon>Fungi</taxon>
        <taxon>Dikarya</taxon>
        <taxon>Ascomycota</taxon>
        <taxon>Pezizomycotina</taxon>
        <taxon>Orbiliomycetes</taxon>
        <taxon>Orbiliales</taxon>
        <taxon>Orbiliaceae</taxon>
        <taxon>Drechslerella</taxon>
    </lineage>
</organism>
<feature type="domain" description="DUF7877" evidence="2">
    <location>
        <begin position="117"/>
        <end position="234"/>
    </location>
</feature>
<feature type="region of interest" description="Disordered" evidence="1">
    <location>
        <begin position="1"/>
        <end position="42"/>
    </location>
</feature>
<protein>
    <recommendedName>
        <fullName evidence="2">DUF7877 domain-containing protein</fullName>
    </recommendedName>
</protein>
<dbReference type="InterPro" id="IPR057199">
    <property type="entry name" value="DUF7877"/>
</dbReference>
<feature type="compositionally biased region" description="Polar residues" evidence="1">
    <location>
        <begin position="601"/>
        <end position="610"/>
    </location>
</feature>
<reference evidence="3 4" key="1">
    <citation type="submission" date="2013-05" db="EMBL/GenBank/DDBJ databases">
        <title>Drechslerella stenobrocha genome reveals carnivorous origination and mechanical trapping mechanism of predatory fungi.</title>
        <authorList>
            <person name="Liu X."/>
            <person name="Zhang W."/>
            <person name="Liu K."/>
        </authorList>
    </citation>
    <scope>NUCLEOTIDE SEQUENCE [LARGE SCALE GENOMIC DNA]</scope>
    <source>
        <strain evidence="3 4">248</strain>
    </source>
</reference>
<feature type="compositionally biased region" description="Pro residues" evidence="1">
    <location>
        <begin position="553"/>
        <end position="565"/>
    </location>
</feature>
<evidence type="ECO:0000256" key="1">
    <source>
        <dbReference type="SAM" id="MobiDB-lite"/>
    </source>
</evidence>
<dbReference type="EMBL" id="KI966426">
    <property type="protein sequence ID" value="EWC45504.1"/>
    <property type="molecule type" value="Genomic_DNA"/>
</dbReference>
<gene>
    <name evidence="3" type="ORF">DRE_05362</name>
</gene>
<feature type="region of interest" description="Disordered" evidence="1">
    <location>
        <begin position="286"/>
        <end position="313"/>
    </location>
</feature>
<dbReference type="HOGENOM" id="CLU_338589_0_0_1"/>
<dbReference type="AlphaFoldDB" id="W7HQT8"/>